<dbReference type="Proteomes" id="UP000079169">
    <property type="component" value="Unplaced"/>
</dbReference>
<reference evidence="4" key="1">
    <citation type="submission" date="2025-08" db="UniProtKB">
        <authorList>
            <consortium name="RefSeq"/>
        </authorList>
    </citation>
    <scope>IDENTIFICATION</scope>
</reference>
<evidence type="ECO:0000256" key="2">
    <source>
        <dbReference type="SAM" id="MobiDB-lite"/>
    </source>
</evidence>
<evidence type="ECO:0000313" key="3">
    <source>
        <dbReference type="Proteomes" id="UP000079169"/>
    </source>
</evidence>
<dbReference type="AlphaFoldDB" id="A0A3Q0IPK6"/>
<evidence type="ECO:0000256" key="1">
    <source>
        <dbReference type="SAM" id="Coils"/>
    </source>
</evidence>
<keyword evidence="1" id="KW-0175">Coiled coil</keyword>
<evidence type="ECO:0000313" key="4">
    <source>
        <dbReference type="RefSeq" id="XP_026678221.1"/>
    </source>
</evidence>
<feature type="coiled-coil region" evidence="1">
    <location>
        <begin position="119"/>
        <end position="177"/>
    </location>
</feature>
<keyword evidence="3" id="KW-1185">Reference proteome</keyword>
<proteinExistence type="predicted"/>
<name>A0A3Q0IPK6_DIACI</name>
<feature type="region of interest" description="Disordered" evidence="2">
    <location>
        <begin position="1"/>
        <end position="50"/>
    </location>
</feature>
<accession>A0A3Q0IPK6</accession>
<organism evidence="3 4">
    <name type="scientific">Diaphorina citri</name>
    <name type="common">Asian citrus psyllid</name>
    <dbReference type="NCBI Taxonomy" id="121845"/>
    <lineage>
        <taxon>Eukaryota</taxon>
        <taxon>Metazoa</taxon>
        <taxon>Ecdysozoa</taxon>
        <taxon>Arthropoda</taxon>
        <taxon>Hexapoda</taxon>
        <taxon>Insecta</taxon>
        <taxon>Pterygota</taxon>
        <taxon>Neoptera</taxon>
        <taxon>Paraneoptera</taxon>
        <taxon>Hemiptera</taxon>
        <taxon>Sternorrhyncha</taxon>
        <taxon>Psylloidea</taxon>
        <taxon>Psyllidae</taxon>
        <taxon>Diaphorininae</taxon>
        <taxon>Diaphorina</taxon>
    </lineage>
</organism>
<dbReference type="GeneID" id="113466755"/>
<protein>
    <submittedName>
        <fullName evidence="4">Uncharacterized protein LOC113466755</fullName>
    </submittedName>
</protein>
<dbReference type="RefSeq" id="XP_026678221.1">
    <property type="nucleotide sequence ID" value="XM_026822420.1"/>
</dbReference>
<sequence>MDKKMLEDSGDVDTPASISDNSLNEKIGEGCESEDSGDVDTPASISDNSLNEKIGGHFISTAIEKADDSPCPAVSTLLTKACTRKRARKQELIVDEFDARCKRVQQQSMHDTEAHKYLIKKLENEANLAQQMCEKAEIEQEMLKEQREHQKKKQEIEMQLAENHKNFERKKQEMEIEFLKTKHCLELEKLKN</sequence>
<dbReference type="KEGG" id="dci:113466755"/>
<dbReference type="PaxDb" id="121845-A0A3Q0IPK6"/>
<gene>
    <name evidence="4" type="primary">LOC113466755</name>
</gene>